<evidence type="ECO:0000313" key="3">
    <source>
        <dbReference type="Proteomes" id="UP000324748"/>
    </source>
</evidence>
<dbReference type="PANTHER" id="PTHR33069:SF3">
    <property type="entry name" value="DYNEIN HEAVY CHAIN TAIL DOMAIN-CONTAINING PROTEIN"/>
    <property type="match status" value="1"/>
</dbReference>
<dbReference type="Proteomes" id="UP000324748">
    <property type="component" value="Unassembled WGS sequence"/>
</dbReference>
<keyword evidence="3" id="KW-1185">Reference proteome</keyword>
<sequence length="506" mass="58335">MLTLAPSPSSRGFAELQYRGKWDSLDCSLTAINQIIMLDHETRPNKSSDLIIKLLNSITNRYRRIDVYDDGSEPPEDLDDETVWVHDNWRYARAEALSIGEINDLNALLLQMENIVLPLLQQQLSEMLESLNLDGLSAKVPSPNLFYDPAIVFRLGHTVDQIAHFVQSIAPIVVDPLHSYKKNDHDYGGLKFYRTADLIEKVNDLIHQHVQTLIDHHVRFIRARSNYHQIGFYNESELILQSRNLIKATAQTSKVIDRIIKWSKKSDFSMIQDDCLRFAKDLDPVLEELTRRIFLQTRLEKRRKSIDEGHTNRLRAERENEHEDIGPHSNSNNPQDNQSNTRRLTDSFEEISAAPQLIQLAKTTVPIIKILRIFFNKLSNTSITKAPFTMSTRLCSNELNPMDYEICSLDCGIKNLLNTMYKLHDSPMEADQVRYLQSSVDDLGAHLDASLTLLSFHLVPLSETQYNLPRSVNLCKTWFLTLREYFQEAADHFGHAVFQVRYAMQI</sequence>
<feature type="compositionally biased region" description="Low complexity" evidence="1">
    <location>
        <begin position="329"/>
        <end position="340"/>
    </location>
</feature>
<evidence type="ECO:0000313" key="2">
    <source>
        <dbReference type="EMBL" id="KAA1096343.1"/>
    </source>
</evidence>
<proteinExistence type="predicted"/>
<feature type="compositionally biased region" description="Basic and acidic residues" evidence="1">
    <location>
        <begin position="306"/>
        <end position="326"/>
    </location>
</feature>
<evidence type="ECO:0000256" key="1">
    <source>
        <dbReference type="SAM" id="MobiDB-lite"/>
    </source>
</evidence>
<dbReference type="EMBL" id="VSWC01000067">
    <property type="protein sequence ID" value="KAA1096343.1"/>
    <property type="molecule type" value="Genomic_DNA"/>
</dbReference>
<organism evidence="2 3">
    <name type="scientific">Puccinia graminis f. sp. tritici</name>
    <dbReference type="NCBI Taxonomy" id="56615"/>
    <lineage>
        <taxon>Eukaryota</taxon>
        <taxon>Fungi</taxon>
        <taxon>Dikarya</taxon>
        <taxon>Basidiomycota</taxon>
        <taxon>Pucciniomycotina</taxon>
        <taxon>Pucciniomycetes</taxon>
        <taxon>Pucciniales</taxon>
        <taxon>Pucciniaceae</taxon>
        <taxon>Puccinia</taxon>
    </lineage>
</organism>
<reference evidence="2 3" key="1">
    <citation type="submission" date="2019-05" db="EMBL/GenBank/DDBJ databases">
        <title>Emergence of the Ug99 lineage of the wheat stem rust pathogen through somatic hybridization.</title>
        <authorList>
            <person name="Li F."/>
            <person name="Upadhyaya N.M."/>
            <person name="Sperschneider J."/>
            <person name="Matny O."/>
            <person name="Nguyen-Phuc H."/>
            <person name="Mago R."/>
            <person name="Raley C."/>
            <person name="Miller M.E."/>
            <person name="Silverstein K.A.T."/>
            <person name="Henningsen E."/>
            <person name="Hirsch C.D."/>
            <person name="Visser B."/>
            <person name="Pretorius Z.A."/>
            <person name="Steffenson B.J."/>
            <person name="Schwessinger B."/>
            <person name="Dodds P.N."/>
            <person name="Figueroa M."/>
        </authorList>
    </citation>
    <scope>NUCLEOTIDE SEQUENCE [LARGE SCALE GENOMIC DNA]</scope>
    <source>
        <strain evidence="2">21-0</strain>
    </source>
</reference>
<feature type="region of interest" description="Disordered" evidence="1">
    <location>
        <begin position="306"/>
        <end position="343"/>
    </location>
</feature>
<comment type="caution">
    <text evidence="2">The sequence shown here is derived from an EMBL/GenBank/DDBJ whole genome shotgun (WGS) entry which is preliminary data.</text>
</comment>
<dbReference type="PANTHER" id="PTHR33069">
    <property type="entry name" value="CHROMOSOME 7, WHOLE GENOME SHOTGUN SEQUENCE-RELATED"/>
    <property type="match status" value="1"/>
</dbReference>
<accession>A0A5B0P5G4</accession>
<protein>
    <submittedName>
        <fullName evidence="2">Uncharacterized protein</fullName>
    </submittedName>
</protein>
<dbReference type="AlphaFoldDB" id="A0A5B0P5G4"/>
<name>A0A5B0P5G4_PUCGR</name>
<gene>
    <name evidence="2" type="ORF">PGT21_013566</name>
</gene>